<feature type="transmembrane region" description="Helical" evidence="1">
    <location>
        <begin position="57"/>
        <end position="90"/>
    </location>
</feature>
<comment type="caution">
    <text evidence="3">The sequence shown here is derived from an EMBL/GenBank/DDBJ whole genome shotgun (WGS) entry which is preliminary data.</text>
</comment>
<dbReference type="Pfam" id="PF11992">
    <property type="entry name" value="TgpA_N"/>
    <property type="match status" value="1"/>
</dbReference>
<dbReference type="AlphaFoldDB" id="N9U505"/>
<sequence length="652" mass="73733">MLESRRLWLLALLLQLPLLLALWPYLHGWVVLAILACQGWRGLTLWRGWPSPARYLRLLLTFAALALLLLGARGSGLLATLINLLCLAYGLKFLELSRERDMEPLLVVIFFLIALSLIERQSLPWALLLGAVYLLAIGALVLACWPQGQSPQKPALLALLLAFPLQAGLFLLLPRLPPLWQVPQSHLARSGLSERVAPGEIGSLLQSGELAFRVTFGGALPLASERYFPVLRQEWFDGDAWQLAPSLLAWRRKQWPQPVTATVAGPPGSDEYEIIAEPQRLRWLPALENPVPRSGPVQLSPANTLYRLDDGSQRIGYRVTRGGQARADEQVRRRNLQLPSQGNPMARELARQWQGESPTRLAERLLELFARDGFAYTLTPPLLGADPVDGFLFTQRRGFCAHYASAAAFLLRAAGIPARLVSGYQGGEWNPQGGYLALYQYDAHAWVEYLDEQGKWQRLDPTAVVAPERLTDAEEAGQGLLSPLRYRQLAWLTPLRLWWASVDYHWSRWVLNYDASTLWQRLTTPWPSLRRHLPWLILGGLTLFSLPLLLLLHDGEGRVARPWRPLLRRAARRDLAPLAGESLPLWCERLAERLPELGHPLRRCAWLHRRLHYAPLSTRQRGRTARALKRRLRQVARNWSAAIRGYTADDKG</sequence>
<evidence type="ECO:0000259" key="2">
    <source>
        <dbReference type="SMART" id="SM00460"/>
    </source>
</evidence>
<dbReference type="EMBL" id="APVG01000004">
    <property type="protein sequence ID" value="ENY73480.1"/>
    <property type="molecule type" value="Genomic_DNA"/>
</dbReference>
<dbReference type="PATRIC" id="fig|1268237.3.peg.586"/>
<feature type="transmembrane region" description="Helical" evidence="1">
    <location>
        <begin position="124"/>
        <end position="143"/>
    </location>
</feature>
<feature type="domain" description="Transglutaminase-like" evidence="2">
    <location>
        <begin position="392"/>
        <end position="463"/>
    </location>
</feature>
<keyword evidence="1" id="KW-1133">Transmembrane helix</keyword>
<evidence type="ECO:0000313" key="3">
    <source>
        <dbReference type="EMBL" id="ENY73480.1"/>
    </source>
</evidence>
<reference evidence="3 4" key="1">
    <citation type="journal article" date="2013" name="Genome Announc.">
        <title>Draft Genome Sequence of the Aeromonas diversa Type Strain.</title>
        <authorList>
            <person name="Farfan M."/>
            <person name="Spataro N."/>
            <person name="Sanglas A."/>
            <person name="Albarral V."/>
            <person name="Loren J.G."/>
            <person name="Bosch E."/>
            <person name="Fuste M.C."/>
        </authorList>
    </citation>
    <scope>NUCLEOTIDE SEQUENCE [LARGE SCALE GENOMIC DNA]</scope>
    <source>
        <strain evidence="3 4">2478-85</strain>
    </source>
</reference>
<dbReference type="Gene3D" id="3.10.620.30">
    <property type="match status" value="1"/>
</dbReference>
<evidence type="ECO:0000256" key="1">
    <source>
        <dbReference type="SAM" id="Phobius"/>
    </source>
</evidence>
<dbReference type="InterPro" id="IPR038765">
    <property type="entry name" value="Papain-like_cys_pep_sf"/>
</dbReference>
<keyword evidence="1" id="KW-0472">Membrane</keyword>
<feature type="transmembrane region" description="Helical" evidence="1">
    <location>
        <begin position="155"/>
        <end position="173"/>
    </location>
</feature>
<proteinExistence type="predicted"/>
<dbReference type="SMART" id="SM00460">
    <property type="entry name" value="TGc"/>
    <property type="match status" value="1"/>
</dbReference>
<name>N9U505_9GAMM</name>
<keyword evidence="4" id="KW-1185">Reference proteome</keyword>
<evidence type="ECO:0000313" key="4">
    <source>
        <dbReference type="Proteomes" id="UP000023775"/>
    </source>
</evidence>
<dbReference type="eggNOG" id="COG1305">
    <property type="taxonomic scope" value="Bacteria"/>
</dbReference>
<protein>
    <submittedName>
        <fullName evidence="3">Transglutaminase</fullName>
    </submittedName>
</protein>
<gene>
    <name evidence="3" type="ORF">G114_02984</name>
</gene>
<feature type="transmembrane region" description="Helical" evidence="1">
    <location>
        <begin position="102"/>
        <end position="118"/>
    </location>
</feature>
<dbReference type="Pfam" id="PF01841">
    <property type="entry name" value="Transglut_core"/>
    <property type="match status" value="1"/>
</dbReference>
<dbReference type="PANTHER" id="PTHR42736:SF1">
    <property type="entry name" value="PROTEIN-GLUTAMINE GAMMA-GLUTAMYLTRANSFERASE"/>
    <property type="match status" value="1"/>
</dbReference>
<dbReference type="InterPro" id="IPR052901">
    <property type="entry name" value="Bact_TGase-like"/>
</dbReference>
<keyword evidence="1" id="KW-0812">Transmembrane</keyword>
<dbReference type="InterPro" id="IPR002931">
    <property type="entry name" value="Transglutaminase-like"/>
</dbReference>
<accession>N9U505</accession>
<dbReference type="SUPFAM" id="SSF54001">
    <property type="entry name" value="Cysteine proteinases"/>
    <property type="match status" value="1"/>
</dbReference>
<dbReference type="Proteomes" id="UP000023775">
    <property type="component" value="Unassembled WGS sequence"/>
</dbReference>
<dbReference type="PANTHER" id="PTHR42736">
    <property type="entry name" value="PROTEIN-GLUTAMINE GAMMA-GLUTAMYLTRANSFERASE"/>
    <property type="match status" value="1"/>
</dbReference>
<dbReference type="InterPro" id="IPR021878">
    <property type="entry name" value="TgpA_N"/>
</dbReference>
<organism evidence="3 4">
    <name type="scientific">Aeromonas diversa CDC 2478-85</name>
    <dbReference type="NCBI Taxonomy" id="1268237"/>
    <lineage>
        <taxon>Bacteria</taxon>
        <taxon>Pseudomonadati</taxon>
        <taxon>Pseudomonadota</taxon>
        <taxon>Gammaproteobacteria</taxon>
        <taxon>Aeromonadales</taxon>
        <taxon>Aeromonadaceae</taxon>
        <taxon>Aeromonas</taxon>
    </lineage>
</organism>